<dbReference type="Pfam" id="PF08660">
    <property type="entry name" value="Alg14"/>
    <property type="match status" value="1"/>
</dbReference>
<organism evidence="9">
    <name type="scientific">Albugo laibachii Nc14</name>
    <dbReference type="NCBI Taxonomy" id="890382"/>
    <lineage>
        <taxon>Eukaryota</taxon>
        <taxon>Sar</taxon>
        <taxon>Stramenopiles</taxon>
        <taxon>Oomycota</taxon>
        <taxon>Peronosporomycetes</taxon>
        <taxon>Albuginales</taxon>
        <taxon>Albuginaceae</taxon>
        <taxon>Albugo</taxon>
    </lineage>
</organism>
<dbReference type="PANTHER" id="PTHR12154">
    <property type="entry name" value="GLYCOSYL TRANSFERASE-RELATED"/>
    <property type="match status" value="1"/>
</dbReference>
<reference evidence="9" key="1">
    <citation type="journal article" date="2011" name="PLoS Biol.">
        <title>Gene gain and loss during evolution of obligate parasitism in the white rust pathogen of Arabidopsis thaliana.</title>
        <authorList>
            <person name="Kemen E."/>
            <person name="Gardiner A."/>
            <person name="Schultz-Larsen T."/>
            <person name="Kemen A.C."/>
            <person name="Balmuth A.L."/>
            <person name="Robert-Seilaniantz A."/>
            <person name="Bailey K."/>
            <person name="Holub E."/>
            <person name="Studholme D.J."/>
            <person name="Maclean D."/>
            <person name="Jones J.D."/>
        </authorList>
    </citation>
    <scope>NUCLEOTIDE SEQUENCE</scope>
</reference>
<dbReference type="GO" id="GO:0006488">
    <property type="term" value="P:dolichol-linked oligosaccharide biosynthetic process"/>
    <property type="evidence" value="ECO:0007669"/>
    <property type="project" value="InterPro"/>
</dbReference>
<feature type="transmembrane region" description="Helical" evidence="8">
    <location>
        <begin position="315"/>
        <end position="337"/>
    </location>
</feature>
<dbReference type="Gene3D" id="3.40.50.2000">
    <property type="entry name" value="Glycogen Phosphorylase B"/>
    <property type="match status" value="1"/>
</dbReference>
<dbReference type="AlphaFoldDB" id="F0W9J8"/>
<dbReference type="InterPro" id="IPR013969">
    <property type="entry name" value="Oligosacch_biosynth_Alg14"/>
</dbReference>
<reference evidence="9" key="2">
    <citation type="submission" date="2011-02" db="EMBL/GenBank/DDBJ databases">
        <authorList>
            <person name="MacLean D."/>
        </authorList>
    </citation>
    <scope>NUCLEOTIDE SEQUENCE</scope>
</reference>
<comment type="similarity">
    <text evidence="2">Belongs to the ALG14 family.</text>
</comment>
<keyword evidence="7 8" id="KW-0472">Membrane</keyword>
<evidence type="ECO:0000256" key="8">
    <source>
        <dbReference type="SAM" id="Phobius"/>
    </source>
</evidence>
<evidence type="ECO:0000256" key="2">
    <source>
        <dbReference type="ARBA" id="ARBA00009731"/>
    </source>
</evidence>
<evidence type="ECO:0000256" key="4">
    <source>
        <dbReference type="ARBA" id="ARBA00022692"/>
    </source>
</evidence>
<name>F0W9J8_9STRA</name>
<accession>F0W9J8</accession>
<sequence>MLSVISGNRAELETYIDSPPAGKIDGRFRMLLPIHIFWAYLDAKTHMLERCKSKAPCFCRRDFNVFEPGKETVRPSKSVKEGTISCPEWTGLAFKLPENPSHATLLGLFKKTVTEEAVRTNPARNKNQYVCCSFLERALVFWIDPCELLQMPLVTCETMRAKAENIRSTLVCDAATYPTRSWSAWFSRMGGSESTGATWAETSAVIPHTAAAHLAIRGISGFTNARLGFRLMHRFVTADIKLQQRFTPKNPILVASSRASNLLIRDDRRLHSISFYLFLVNTTHEKETLSIWHLWRRNHSPKNDSAIVSVFHDSLILEMMATIAIILFGCVALWRGWSTLIPHRMKLKLVDQKSSPRDHRLVGKHERMRSRTISTMIVLGSGGHTTEMLQLIKKVNTKIYTPIAFVVASSDSTSIEKTNIDRHLLSNDNFIIIPRSREVGQSWLTSTWTTLYSLLICFHIIWIHRPELLLCNGPGTSVPVCVAVKLYHFFGILPNPKILFCESFARVTTLSLTGKLLYLFADEFVVHWPQLLAKYPTARYLGVIV</sequence>
<evidence type="ECO:0000256" key="7">
    <source>
        <dbReference type="ARBA" id="ARBA00023136"/>
    </source>
</evidence>
<gene>
    <name evidence="9" type="primary">AlNc14C40G3455</name>
    <name evidence="9" type="ORF">ALNC14_039550</name>
</gene>
<feature type="transmembrane region" description="Helical" evidence="8">
    <location>
        <begin position="443"/>
        <end position="462"/>
    </location>
</feature>
<dbReference type="GO" id="GO:0004577">
    <property type="term" value="F:N-acetylglucosaminyldiphosphodolichol N-acetylglucosaminyltransferase activity"/>
    <property type="evidence" value="ECO:0007669"/>
    <property type="project" value="TreeGrafter"/>
</dbReference>
<comment type="subcellular location">
    <subcellularLocation>
        <location evidence="1">Endoplasmic reticulum membrane</location>
        <topology evidence="1">Single-pass membrane protein</topology>
    </subcellularLocation>
</comment>
<evidence type="ECO:0000256" key="5">
    <source>
        <dbReference type="ARBA" id="ARBA00022824"/>
    </source>
</evidence>
<keyword evidence="5" id="KW-0256">Endoplasmic reticulum</keyword>
<dbReference type="PANTHER" id="PTHR12154:SF4">
    <property type="entry name" value="UDP-N-ACETYLGLUCOSAMINE TRANSFERASE SUBUNIT ALG14 HOMOLOG"/>
    <property type="match status" value="1"/>
</dbReference>
<protein>
    <recommendedName>
        <fullName evidence="3">UDP-N-acetylglucosamine transferase subunit ALG14</fullName>
    </recommendedName>
</protein>
<dbReference type="HOGENOM" id="CLU_544468_0_0_1"/>
<evidence type="ECO:0000256" key="1">
    <source>
        <dbReference type="ARBA" id="ARBA00004389"/>
    </source>
</evidence>
<dbReference type="EMBL" id="FR824085">
    <property type="protein sequence ID" value="CCA17812.1"/>
    <property type="molecule type" value="Genomic_DNA"/>
</dbReference>
<evidence type="ECO:0000313" key="9">
    <source>
        <dbReference type="EMBL" id="CCA17812.1"/>
    </source>
</evidence>
<dbReference type="GO" id="GO:0043541">
    <property type="term" value="C:UDP-N-acetylglucosamine transferase complex"/>
    <property type="evidence" value="ECO:0007669"/>
    <property type="project" value="TreeGrafter"/>
</dbReference>
<evidence type="ECO:0000256" key="6">
    <source>
        <dbReference type="ARBA" id="ARBA00022989"/>
    </source>
</evidence>
<proteinExistence type="inferred from homology"/>
<keyword evidence="4 8" id="KW-0812">Transmembrane</keyword>
<keyword evidence="6 8" id="KW-1133">Transmembrane helix</keyword>
<evidence type="ECO:0000256" key="3">
    <source>
        <dbReference type="ARBA" id="ARBA00017467"/>
    </source>
</evidence>